<dbReference type="AlphaFoldDB" id="A0A9P6RFC9"/>
<organism evidence="2 3">
    <name type="scientific">Dissophora globulifera</name>
    <dbReference type="NCBI Taxonomy" id="979702"/>
    <lineage>
        <taxon>Eukaryota</taxon>
        <taxon>Fungi</taxon>
        <taxon>Fungi incertae sedis</taxon>
        <taxon>Mucoromycota</taxon>
        <taxon>Mortierellomycotina</taxon>
        <taxon>Mortierellomycetes</taxon>
        <taxon>Mortierellales</taxon>
        <taxon>Mortierellaceae</taxon>
        <taxon>Dissophora</taxon>
    </lineage>
</organism>
<dbReference type="SUPFAM" id="SSF52833">
    <property type="entry name" value="Thioredoxin-like"/>
    <property type="match status" value="1"/>
</dbReference>
<dbReference type="EMBL" id="JAAAIP010000406">
    <property type="protein sequence ID" value="KAG0317774.1"/>
    <property type="molecule type" value="Genomic_DNA"/>
</dbReference>
<evidence type="ECO:0000313" key="2">
    <source>
        <dbReference type="EMBL" id="KAG0317774.1"/>
    </source>
</evidence>
<dbReference type="InterPro" id="IPR040079">
    <property type="entry name" value="Glutathione_S-Trfase"/>
</dbReference>
<evidence type="ECO:0000259" key="1">
    <source>
        <dbReference type="PROSITE" id="PS50404"/>
    </source>
</evidence>
<dbReference type="PANTHER" id="PTHR11571">
    <property type="entry name" value="GLUTATHIONE S-TRANSFERASE"/>
    <property type="match status" value="1"/>
</dbReference>
<dbReference type="OrthoDB" id="414243at2759"/>
<comment type="caution">
    <text evidence="2">The sequence shown here is derived from an EMBL/GenBank/DDBJ whole genome shotgun (WGS) entry which is preliminary data.</text>
</comment>
<dbReference type="PROSITE" id="PS50404">
    <property type="entry name" value="GST_NTER"/>
    <property type="match status" value="1"/>
</dbReference>
<reference evidence="2" key="1">
    <citation type="journal article" date="2020" name="Fungal Divers.">
        <title>Resolving the Mortierellaceae phylogeny through synthesis of multi-gene phylogenetics and phylogenomics.</title>
        <authorList>
            <person name="Vandepol N."/>
            <person name="Liber J."/>
            <person name="Desiro A."/>
            <person name="Na H."/>
            <person name="Kennedy M."/>
            <person name="Barry K."/>
            <person name="Grigoriev I.V."/>
            <person name="Miller A.N."/>
            <person name="O'Donnell K."/>
            <person name="Stajich J.E."/>
            <person name="Bonito G."/>
        </authorList>
    </citation>
    <scope>NUCLEOTIDE SEQUENCE</scope>
    <source>
        <strain evidence="2">REB-010B</strain>
    </source>
</reference>
<dbReference type="InterPro" id="IPR004046">
    <property type="entry name" value="GST_C"/>
</dbReference>
<evidence type="ECO:0000313" key="3">
    <source>
        <dbReference type="Proteomes" id="UP000738325"/>
    </source>
</evidence>
<dbReference type="PANTHER" id="PTHR11571:SF150">
    <property type="entry name" value="GLUTATHIONE S-TRANSFERASE"/>
    <property type="match status" value="1"/>
</dbReference>
<dbReference type="Proteomes" id="UP000738325">
    <property type="component" value="Unassembled WGS sequence"/>
</dbReference>
<dbReference type="InterPro" id="IPR004045">
    <property type="entry name" value="Glutathione_S-Trfase_N"/>
</dbReference>
<dbReference type="Pfam" id="PF14497">
    <property type="entry name" value="GST_C_3"/>
    <property type="match status" value="1"/>
</dbReference>
<dbReference type="Gene3D" id="1.20.1050.10">
    <property type="match status" value="1"/>
</dbReference>
<dbReference type="InterPro" id="IPR036282">
    <property type="entry name" value="Glutathione-S-Trfase_C_sf"/>
</dbReference>
<accession>A0A9P6RFC9</accession>
<dbReference type="InterPro" id="IPR036249">
    <property type="entry name" value="Thioredoxin-like_sf"/>
</dbReference>
<gene>
    <name evidence="2" type="ORF">BGZ99_006102</name>
</gene>
<feature type="domain" description="GST N-terminal" evidence="1">
    <location>
        <begin position="10"/>
        <end position="92"/>
    </location>
</feature>
<sequence>MTLSSVGDTSTYIVKYMPLMGRAGLTRVILHLAGANYKNEFISMEQIAADKSMAPFGHLPVLVETRPDGTAFELAEAIAIEHYLAEKFGLLGSTPQDAALYKSVALNIYFELYLPCFASPIPIQDQIADKASDFNTKMLPHFIKTHEGWLNKNGNNGHYFGNELSYPDLAMLNWARLLEGLGVTLDESSPIRKLVATVAAMDEWKGEYDNFHPFKSIEA</sequence>
<protein>
    <recommendedName>
        <fullName evidence="1">GST N-terminal domain-containing protein</fullName>
    </recommendedName>
</protein>
<dbReference type="Gene3D" id="3.40.30.10">
    <property type="entry name" value="Glutaredoxin"/>
    <property type="match status" value="1"/>
</dbReference>
<proteinExistence type="predicted"/>
<dbReference type="SFLD" id="SFLDS00019">
    <property type="entry name" value="Glutathione_Transferase_(cytos"/>
    <property type="match status" value="1"/>
</dbReference>
<dbReference type="SUPFAM" id="SSF47616">
    <property type="entry name" value="GST C-terminal domain-like"/>
    <property type="match status" value="1"/>
</dbReference>
<dbReference type="GO" id="GO:0006749">
    <property type="term" value="P:glutathione metabolic process"/>
    <property type="evidence" value="ECO:0007669"/>
    <property type="project" value="TreeGrafter"/>
</dbReference>
<dbReference type="InterPro" id="IPR050213">
    <property type="entry name" value="GST_superfamily"/>
</dbReference>
<name>A0A9P6RFC9_9FUNG</name>
<keyword evidence="3" id="KW-1185">Reference proteome</keyword>
<dbReference type="GO" id="GO:0004364">
    <property type="term" value="F:glutathione transferase activity"/>
    <property type="evidence" value="ECO:0007669"/>
    <property type="project" value="TreeGrafter"/>
</dbReference>